<dbReference type="GO" id="GO:0004497">
    <property type="term" value="F:monooxygenase activity"/>
    <property type="evidence" value="ECO:0007669"/>
    <property type="project" value="UniProtKB-KW"/>
</dbReference>
<evidence type="ECO:0000313" key="11">
    <source>
        <dbReference type="Proteomes" id="UP000235145"/>
    </source>
</evidence>
<dbReference type="GO" id="GO:0020037">
    <property type="term" value="F:heme binding"/>
    <property type="evidence" value="ECO:0007669"/>
    <property type="project" value="InterPro"/>
</dbReference>
<keyword evidence="9" id="KW-0472">Membrane</keyword>
<evidence type="ECO:0000256" key="6">
    <source>
        <dbReference type="ARBA" id="ARBA00023033"/>
    </source>
</evidence>
<dbReference type="SUPFAM" id="SSF48264">
    <property type="entry name" value="Cytochrome P450"/>
    <property type="match status" value="1"/>
</dbReference>
<evidence type="ECO:0000256" key="3">
    <source>
        <dbReference type="ARBA" id="ARBA00022723"/>
    </source>
</evidence>
<evidence type="ECO:0008006" key="12">
    <source>
        <dbReference type="Google" id="ProtNLM"/>
    </source>
</evidence>
<feature type="transmembrane region" description="Helical" evidence="9">
    <location>
        <begin position="6"/>
        <end position="25"/>
    </location>
</feature>
<dbReference type="AlphaFoldDB" id="A0A9R1VSV8"/>
<dbReference type="GO" id="GO:0016705">
    <property type="term" value="F:oxidoreductase activity, acting on paired donors, with incorporation or reduction of molecular oxygen"/>
    <property type="evidence" value="ECO:0007669"/>
    <property type="project" value="InterPro"/>
</dbReference>
<evidence type="ECO:0000256" key="5">
    <source>
        <dbReference type="ARBA" id="ARBA00023004"/>
    </source>
</evidence>
<dbReference type="PRINTS" id="PR00385">
    <property type="entry name" value="P450"/>
</dbReference>
<dbReference type="InterPro" id="IPR050651">
    <property type="entry name" value="Plant_Cytochrome_P450_Monoox"/>
</dbReference>
<dbReference type="PANTHER" id="PTHR47947">
    <property type="entry name" value="CYTOCHROME P450 82C3-RELATED"/>
    <property type="match status" value="1"/>
</dbReference>
<proteinExistence type="inferred from homology"/>
<evidence type="ECO:0000313" key="10">
    <source>
        <dbReference type="EMBL" id="KAJ0211363.1"/>
    </source>
</evidence>
<evidence type="ECO:0000256" key="2">
    <source>
        <dbReference type="ARBA" id="ARBA00022617"/>
    </source>
</evidence>
<evidence type="ECO:0000256" key="1">
    <source>
        <dbReference type="ARBA" id="ARBA00001971"/>
    </source>
</evidence>
<name>A0A9R1VSV8_LACSA</name>
<dbReference type="InterPro" id="IPR036396">
    <property type="entry name" value="Cyt_P450_sf"/>
</dbReference>
<accession>A0A9R1VSV8</accession>
<evidence type="ECO:0000256" key="9">
    <source>
        <dbReference type="SAM" id="Phobius"/>
    </source>
</evidence>
<evidence type="ECO:0000256" key="8">
    <source>
        <dbReference type="RuleBase" id="RU000461"/>
    </source>
</evidence>
<dbReference type="FunFam" id="1.10.630.10:FF:000026">
    <property type="entry name" value="Cytochrome P450 82C4"/>
    <property type="match status" value="2"/>
</dbReference>
<keyword evidence="6 8" id="KW-0503">Monooxygenase</keyword>
<comment type="similarity">
    <text evidence="8">Belongs to the cytochrome P450 family.</text>
</comment>
<dbReference type="PROSITE" id="PS00086">
    <property type="entry name" value="CYTOCHROME_P450"/>
    <property type="match status" value="1"/>
</dbReference>
<keyword evidence="4 8" id="KW-0560">Oxidoreductase</keyword>
<dbReference type="InterPro" id="IPR001128">
    <property type="entry name" value="Cyt_P450"/>
</dbReference>
<dbReference type="EMBL" id="NBSK02000004">
    <property type="protein sequence ID" value="KAJ0211363.1"/>
    <property type="molecule type" value="Genomic_DNA"/>
</dbReference>
<organism evidence="10 11">
    <name type="scientific">Lactuca sativa</name>
    <name type="common">Garden lettuce</name>
    <dbReference type="NCBI Taxonomy" id="4236"/>
    <lineage>
        <taxon>Eukaryota</taxon>
        <taxon>Viridiplantae</taxon>
        <taxon>Streptophyta</taxon>
        <taxon>Embryophyta</taxon>
        <taxon>Tracheophyta</taxon>
        <taxon>Spermatophyta</taxon>
        <taxon>Magnoliopsida</taxon>
        <taxon>eudicotyledons</taxon>
        <taxon>Gunneridae</taxon>
        <taxon>Pentapetalae</taxon>
        <taxon>asterids</taxon>
        <taxon>campanulids</taxon>
        <taxon>Asterales</taxon>
        <taxon>Asteraceae</taxon>
        <taxon>Cichorioideae</taxon>
        <taxon>Cichorieae</taxon>
        <taxon>Lactucinae</taxon>
        <taxon>Lactuca</taxon>
    </lineage>
</organism>
<keyword evidence="9" id="KW-0812">Transmembrane</keyword>
<dbReference type="PRINTS" id="PR00463">
    <property type="entry name" value="EP450I"/>
</dbReference>
<keyword evidence="2 7" id="KW-0349">Heme</keyword>
<comment type="cofactor">
    <cofactor evidence="1 7">
        <name>heme</name>
        <dbReference type="ChEBI" id="CHEBI:30413"/>
    </cofactor>
</comment>
<keyword evidence="5 7" id="KW-0408">Iron</keyword>
<comment type="caution">
    <text evidence="10">The sequence shown here is derived from an EMBL/GenBank/DDBJ whole genome shotgun (WGS) entry which is preliminary data.</text>
</comment>
<dbReference type="InterPro" id="IPR017972">
    <property type="entry name" value="Cyt_P450_CS"/>
</dbReference>
<feature type="binding site" description="axial binding residue" evidence="7">
    <location>
        <position position="506"/>
    </location>
    <ligand>
        <name>heme</name>
        <dbReference type="ChEBI" id="CHEBI:30413"/>
    </ligand>
    <ligandPart>
        <name>Fe</name>
        <dbReference type="ChEBI" id="CHEBI:18248"/>
    </ligandPart>
</feature>
<gene>
    <name evidence="10" type="ORF">LSAT_V11C400204540</name>
</gene>
<reference evidence="10 11" key="1">
    <citation type="journal article" date="2017" name="Nat. Commun.">
        <title>Genome assembly with in vitro proximity ligation data and whole-genome triplication in lettuce.</title>
        <authorList>
            <person name="Reyes-Chin-Wo S."/>
            <person name="Wang Z."/>
            <person name="Yang X."/>
            <person name="Kozik A."/>
            <person name="Arikit S."/>
            <person name="Song C."/>
            <person name="Xia L."/>
            <person name="Froenicke L."/>
            <person name="Lavelle D.O."/>
            <person name="Truco M.J."/>
            <person name="Xia R."/>
            <person name="Zhu S."/>
            <person name="Xu C."/>
            <person name="Xu H."/>
            <person name="Xu X."/>
            <person name="Cox K."/>
            <person name="Korf I."/>
            <person name="Meyers B.C."/>
            <person name="Michelmore R.W."/>
        </authorList>
    </citation>
    <scope>NUCLEOTIDE SEQUENCE [LARGE SCALE GENOMIC DNA]</scope>
    <source>
        <strain evidence="11">cv. Salinas</strain>
        <tissue evidence="10">Seedlings</tissue>
    </source>
</reference>
<dbReference type="Proteomes" id="UP000235145">
    <property type="component" value="Unassembled WGS sequence"/>
</dbReference>
<sequence>MEFYLLVSAIVTTIFVSILVHRLLLPILHRNKENTGKNLKPPQAKGAWPIIGHLHLLGGPELPHKVLGDMADKHGPVFAIKLGVHQALVVSDAAIAKECFTTNDKAFASRPKMEASKIMAYNYAVLGRAPYGDYWRKMRKMLVLEVLSQRRVEMLGHIRASEVRASVKELYDVWVTNKLTESSESQMVKVEMSQWFGNLLLNIIVRIVSGKRFLPNDEEGVRFQAVAGKYIELFGAFLVADFIPYLNWLDVGGYKKLMKNIGKDLDNIFDRWLKEHKQESKYIHQHEANQDFMHVLISILRGASKEEFPGFDHDTIIKATSLVNSTFSSQCFIITLNISSAFQLYNLIHEFLIGVNSCSQQVLAAGVETTSVTLTWALALLLNNPKALETAQEEIDEHVGRDRLVEESDLKNLVYLNAIIKETLRLYPAGPLSVPHESVEDCIVGGYNIPKGTRLVVNLWKLQRDPNIWSDPTEFKPERFLTSHKDIDVKGNHYELLTFGSGRRMCPGVLFALQVLGLTLARLIQQFVLKKPTNEPIDMTESMGATNVKKTPLDVLLGPRLATDMYKVG</sequence>
<dbReference type="InterPro" id="IPR002401">
    <property type="entry name" value="Cyt_P450_E_grp-I"/>
</dbReference>
<keyword evidence="3 7" id="KW-0479">Metal-binding</keyword>
<keyword evidence="9" id="KW-1133">Transmembrane helix</keyword>
<dbReference type="GO" id="GO:0005506">
    <property type="term" value="F:iron ion binding"/>
    <property type="evidence" value="ECO:0007669"/>
    <property type="project" value="InterPro"/>
</dbReference>
<evidence type="ECO:0000256" key="7">
    <source>
        <dbReference type="PIRSR" id="PIRSR602401-1"/>
    </source>
</evidence>
<dbReference type="Pfam" id="PF00067">
    <property type="entry name" value="p450"/>
    <property type="match status" value="2"/>
</dbReference>
<keyword evidence="11" id="KW-1185">Reference proteome</keyword>
<protein>
    <recommendedName>
        <fullName evidence="12">Cytochrome P450</fullName>
    </recommendedName>
</protein>
<evidence type="ECO:0000256" key="4">
    <source>
        <dbReference type="ARBA" id="ARBA00023002"/>
    </source>
</evidence>
<dbReference type="Gene3D" id="1.10.630.10">
    <property type="entry name" value="Cytochrome P450"/>
    <property type="match status" value="1"/>
</dbReference>
<dbReference type="PANTHER" id="PTHR47947:SF43">
    <property type="entry name" value="CYTOCHROME P450-RELATED"/>
    <property type="match status" value="1"/>
</dbReference>